<comment type="caution">
    <text evidence="2">The sequence shown here is derived from an EMBL/GenBank/DDBJ whole genome shotgun (WGS) entry which is preliminary data.</text>
</comment>
<evidence type="ECO:0000256" key="1">
    <source>
        <dbReference type="SAM" id="Coils"/>
    </source>
</evidence>
<dbReference type="RefSeq" id="WP_236454277.1">
    <property type="nucleotide sequence ID" value="NZ_CBCSGE010000033.1"/>
</dbReference>
<feature type="coiled-coil region" evidence="1">
    <location>
        <begin position="56"/>
        <end position="83"/>
    </location>
</feature>
<protein>
    <submittedName>
        <fullName evidence="2">Uncharacterized protein</fullName>
    </submittedName>
</protein>
<dbReference type="EMBL" id="JBHMEY010000038">
    <property type="protein sequence ID" value="MFB9097148.1"/>
    <property type="molecule type" value="Genomic_DNA"/>
</dbReference>
<organism evidence="2 3">
    <name type="scientific">Flavobacterium jumunjinense</name>
    <dbReference type="NCBI Taxonomy" id="998845"/>
    <lineage>
        <taxon>Bacteria</taxon>
        <taxon>Pseudomonadati</taxon>
        <taxon>Bacteroidota</taxon>
        <taxon>Flavobacteriia</taxon>
        <taxon>Flavobacteriales</taxon>
        <taxon>Flavobacteriaceae</taxon>
        <taxon>Flavobacterium</taxon>
    </lineage>
</organism>
<dbReference type="Proteomes" id="UP001589607">
    <property type="component" value="Unassembled WGS sequence"/>
</dbReference>
<proteinExistence type="predicted"/>
<sequence>MKENTSFKFVKGTFSAEDAKEVMFKLIQSKISYHQLEAFSISERTSANVDHIQKRIFELNETKNDLETIIALAKKENKKLKIDGTITIEFID</sequence>
<name>A0ABV5GP37_9FLAO</name>
<evidence type="ECO:0000313" key="2">
    <source>
        <dbReference type="EMBL" id="MFB9097148.1"/>
    </source>
</evidence>
<keyword evidence="3" id="KW-1185">Reference proteome</keyword>
<gene>
    <name evidence="2" type="ORF">ACFFVF_11515</name>
</gene>
<accession>A0ABV5GP37</accession>
<keyword evidence="1" id="KW-0175">Coiled coil</keyword>
<reference evidence="2 3" key="1">
    <citation type="submission" date="2024-09" db="EMBL/GenBank/DDBJ databases">
        <authorList>
            <person name="Sun Q."/>
            <person name="Mori K."/>
        </authorList>
    </citation>
    <scope>NUCLEOTIDE SEQUENCE [LARGE SCALE GENOMIC DNA]</scope>
    <source>
        <strain evidence="2 3">CECT 7955</strain>
    </source>
</reference>
<evidence type="ECO:0000313" key="3">
    <source>
        <dbReference type="Proteomes" id="UP001589607"/>
    </source>
</evidence>